<keyword evidence="3" id="KW-1185">Reference proteome</keyword>
<feature type="region of interest" description="Disordered" evidence="1">
    <location>
        <begin position="42"/>
        <end position="75"/>
    </location>
</feature>
<gene>
    <name evidence="2" type="ORF">MELLADRAFT_64924</name>
</gene>
<dbReference type="EMBL" id="GL883119">
    <property type="protein sequence ID" value="EGG04227.1"/>
    <property type="molecule type" value="Genomic_DNA"/>
</dbReference>
<protein>
    <submittedName>
        <fullName evidence="2">Uncharacterized protein</fullName>
    </submittedName>
</protein>
<proteinExistence type="predicted"/>
<dbReference type="Proteomes" id="UP000001072">
    <property type="component" value="Unassembled WGS sequence"/>
</dbReference>
<evidence type="ECO:0000256" key="1">
    <source>
        <dbReference type="SAM" id="MobiDB-lite"/>
    </source>
</evidence>
<dbReference type="KEGG" id="mlr:MELLADRAFT_64924"/>
<evidence type="ECO:0000313" key="2">
    <source>
        <dbReference type="EMBL" id="EGG04227.1"/>
    </source>
</evidence>
<feature type="compositionally biased region" description="Low complexity" evidence="1">
    <location>
        <begin position="46"/>
        <end position="57"/>
    </location>
</feature>
<dbReference type="AlphaFoldDB" id="F4RTA5"/>
<organism evidence="3">
    <name type="scientific">Melampsora larici-populina (strain 98AG31 / pathotype 3-4-7)</name>
    <name type="common">Poplar leaf rust fungus</name>
    <dbReference type="NCBI Taxonomy" id="747676"/>
    <lineage>
        <taxon>Eukaryota</taxon>
        <taxon>Fungi</taxon>
        <taxon>Dikarya</taxon>
        <taxon>Basidiomycota</taxon>
        <taxon>Pucciniomycotina</taxon>
        <taxon>Pucciniomycetes</taxon>
        <taxon>Pucciniales</taxon>
        <taxon>Melampsoraceae</taxon>
        <taxon>Melampsora</taxon>
    </lineage>
</organism>
<reference evidence="3" key="1">
    <citation type="journal article" date="2011" name="Proc. Natl. Acad. Sci. U.S.A.">
        <title>Obligate biotrophy features unraveled by the genomic analysis of rust fungi.</title>
        <authorList>
            <person name="Duplessis S."/>
            <person name="Cuomo C.A."/>
            <person name="Lin Y.-C."/>
            <person name="Aerts A."/>
            <person name="Tisserant E."/>
            <person name="Veneault-Fourrey C."/>
            <person name="Joly D.L."/>
            <person name="Hacquard S."/>
            <person name="Amselem J."/>
            <person name="Cantarel B.L."/>
            <person name="Chiu R."/>
            <person name="Coutinho P.M."/>
            <person name="Feau N."/>
            <person name="Field M."/>
            <person name="Frey P."/>
            <person name="Gelhaye E."/>
            <person name="Goldberg J."/>
            <person name="Grabherr M.G."/>
            <person name="Kodira C.D."/>
            <person name="Kohler A."/>
            <person name="Kuees U."/>
            <person name="Lindquist E.A."/>
            <person name="Lucas S.M."/>
            <person name="Mago R."/>
            <person name="Mauceli E."/>
            <person name="Morin E."/>
            <person name="Murat C."/>
            <person name="Pangilinan J.L."/>
            <person name="Park R."/>
            <person name="Pearson M."/>
            <person name="Quesneville H."/>
            <person name="Rouhier N."/>
            <person name="Sakthikumar S."/>
            <person name="Salamov A.A."/>
            <person name="Schmutz J."/>
            <person name="Selles B."/>
            <person name="Shapiro H."/>
            <person name="Tanguay P."/>
            <person name="Tuskan G.A."/>
            <person name="Henrissat B."/>
            <person name="Van de Peer Y."/>
            <person name="Rouze P."/>
            <person name="Ellis J.G."/>
            <person name="Dodds P.N."/>
            <person name="Schein J.E."/>
            <person name="Zhong S."/>
            <person name="Hamelin R.C."/>
            <person name="Grigoriev I.V."/>
            <person name="Szabo L.J."/>
            <person name="Martin F."/>
        </authorList>
    </citation>
    <scope>NUCLEOTIDE SEQUENCE [LARGE SCALE GENOMIC DNA]</scope>
    <source>
        <strain evidence="3">98AG31 / pathotype 3-4-7</strain>
    </source>
</reference>
<evidence type="ECO:0000313" key="3">
    <source>
        <dbReference type="Proteomes" id="UP000001072"/>
    </source>
</evidence>
<dbReference type="VEuPathDB" id="FungiDB:MELLADRAFT_64924"/>
<dbReference type="GeneID" id="18930338"/>
<accession>F4RTA5</accession>
<name>F4RTA5_MELLP</name>
<dbReference type="InParanoid" id="F4RTA5"/>
<dbReference type="RefSeq" id="XP_007412356.1">
    <property type="nucleotide sequence ID" value="XM_007412294.1"/>
</dbReference>
<dbReference type="HOGENOM" id="CLU_1326645_0_0_1"/>
<sequence>MTTTSRYLKHKADRSTLSFRRKGLIILLALIFFFGTCSAKRGSHRGGNNRPGNTNTGSKKTAKNDKPTSGDKNVSSQVAALTAEVKAMDGFVAKLTSGKDAKSLKAAAEGGIRSEHKQNSLRASLAKVGNVPGDLKTINGLIDQIIQTPAGASRLAKDITEIRGRAKPSKDLLFIHISLSSTRIIDAATKNAGSGTNQSGNKPKPHH</sequence>
<dbReference type="OrthoDB" id="10603810at2759"/>